<evidence type="ECO:0000256" key="1">
    <source>
        <dbReference type="ARBA" id="ARBA00022801"/>
    </source>
</evidence>
<sequence length="275" mass="29214">MSNVWDKAYDNRGAVADADAWLAAWQTDGAAFRHTHGSRMRQRRYGGHPREFIDIVEPDAPAHATLVFIHGGYWRSLDAAENHQLAAGALACGLRVAFIEYPLCPDVSLESLCDSVIAAIGDIADATSGDLILAGHSAGGHLVTHAVTQHSGLPDTARARIKRVVSISGLHDLRPLARTTDIGATLGLDMPRAGALSPALSQPDFPGDLLCVVGADELAELKRQSHLLANIWTGLGVATQSHELAGEHHFSVVEALRGPGTALTRWCARLRPGSG</sequence>
<proteinExistence type="predicted"/>
<dbReference type="RefSeq" id="WP_123657496.1">
    <property type="nucleotide sequence ID" value="NZ_AYKG01000011.1"/>
</dbReference>
<dbReference type="Gene3D" id="3.40.50.1820">
    <property type="entry name" value="alpha/beta hydrolase"/>
    <property type="match status" value="1"/>
</dbReference>
<evidence type="ECO:0000259" key="2">
    <source>
        <dbReference type="Pfam" id="PF07859"/>
    </source>
</evidence>
<evidence type="ECO:0000313" key="4">
    <source>
        <dbReference type="Proteomes" id="UP000285310"/>
    </source>
</evidence>
<protein>
    <submittedName>
        <fullName evidence="3">Esterase</fullName>
    </submittedName>
</protein>
<dbReference type="InterPro" id="IPR029058">
    <property type="entry name" value="AB_hydrolase_fold"/>
</dbReference>
<comment type="caution">
    <text evidence="3">The sequence shown here is derived from an EMBL/GenBank/DDBJ whole genome shotgun (WGS) entry which is preliminary data.</text>
</comment>
<organism evidence="3 4">
    <name type="scientific">Salinisphaera japonica YTM-1</name>
    <dbReference type="NCBI Taxonomy" id="1209778"/>
    <lineage>
        <taxon>Bacteria</taxon>
        <taxon>Pseudomonadati</taxon>
        <taxon>Pseudomonadota</taxon>
        <taxon>Gammaproteobacteria</taxon>
        <taxon>Salinisphaerales</taxon>
        <taxon>Salinisphaeraceae</taxon>
        <taxon>Salinisphaera</taxon>
    </lineage>
</organism>
<dbReference type="PANTHER" id="PTHR48081:SF33">
    <property type="entry name" value="KYNURENINE FORMAMIDASE"/>
    <property type="match status" value="1"/>
</dbReference>
<reference evidence="3 4" key="1">
    <citation type="submission" date="2013-10" db="EMBL/GenBank/DDBJ databases">
        <title>Salinisphaera japonica YTM-1 Genome Sequencing.</title>
        <authorList>
            <person name="Lai Q."/>
            <person name="Li C."/>
            <person name="Shao Z."/>
        </authorList>
    </citation>
    <scope>NUCLEOTIDE SEQUENCE [LARGE SCALE GENOMIC DNA]</scope>
    <source>
        <strain evidence="3 4">YTM-1</strain>
    </source>
</reference>
<name>A0A423PYG5_9GAMM</name>
<dbReference type="OrthoDB" id="9771666at2"/>
<dbReference type="GO" id="GO:0016787">
    <property type="term" value="F:hydrolase activity"/>
    <property type="evidence" value="ECO:0007669"/>
    <property type="project" value="UniProtKB-KW"/>
</dbReference>
<keyword evidence="1" id="KW-0378">Hydrolase</keyword>
<dbReference type="Proteomes" id="UP000285310">
    <property type="component" value="Unassembled WGS sequence"/>
</dbReference>
<gene>
    <name evidence="3" type="ORF">SAJA_04760</name>
</gene>
<dbReference type="InParanoid" id="A0A423PYG5"/>
<dbReference type="AlphaFoldDB" id="A0A423PYG5"/>
<keyword evidence="4" id="KW-1185">Reference proteome</keyword>
<accession>A0A423PYG5</accession>
<dbReference type="Pfam" id="PF07859">
    <property type="entry name" value="Abhydrolase_3"/>
    <property type="match status" value="1"/>
</dbReference>
<evidence type="ECO:0000313" key="3">
    <source>
        <dbReference type="EMBL" id="ROO30655.1"/>
    </source>
</evidence>
<dbReference type="InterPro" id="IPR013094">
    <property type="entry name" value="AB_hydrolase_3"/>
</dbReference>
<dbReference type="EMBL" id="AYKG01000011">
    <property type="protein sequence ID" value="ROO30655.1"/>
    <property type="molecule type" value="Genomic_DNA"/>
</dbReference>
<dbReference type="SUPFAM" id="SSF53474">
    <property type="entry name" value="alpha/beta-Hydrolases"/>
    <property type="match status" value="1"/>
</dbReference>
<dbReference type="InterPro" id="IPR050300">
    <property type="entry name" value="GDXG_lipolytic_enzyme"/>
</dbReference>
<dbReference type="PANTHER" id="PTHR48081">
    <property type="entry name" value="AB HYDROLASE SUPERFAMILY PROTEIN C4A8.06C"/>
    <property type="match status" value="1"/>
</dbReference>
<feature type="domain" description="Alpha/beta hydrolase fold-3" evidence="2">
    <location>
        <begin position="66"/>
        <end position="174"/>
    </location>
</feature>